<evidence type="ECO:0000313" key="2">
    <source>
        <dbReference type="EMBL" id="EUC40036.1"/>
    </source>
</evidence>
<dbReference type="SUPFAM" id="SSF53335">
    <property type="entry name" value="S-adenosyl-L-methionine-dependent methyltransferases"/>
    <property type="match status" value="1"/>
</dbReference>
<dbReference type="GO" id="GO:0008757">
    <property type="term" value="F:S-adenosylmethionine-dependent methyltransferase activity"/>
    <property type="evidence" value="ECO:0007669"/>
    <property type="project" value="InterPro"/>
</dbReference>
<name>W6Z8L7_COCMI</name>
<keyword evidence="3" id="KW-1185">Reference proteome</keyword>
<dbReference type="RefSeq" id="XP_007693438.1">
    <property type="nucleotide sequence ID" value="XM_007695248.1"/>
</dbReference>
<protein>
    <recommendedName>
        <fullName evidence="1">Methyltransferase type 11 domain-containing protein</fullName>
    </recommendedName>
</protein>
<dbReference type="GeneID" id="19129577"/>
<dbReference type="KEGG" id="bor:COCMIDRAFT_9998"/>
<dbReference type="AlphaFoldDB" id="W6Z8L7"/>
<evidence type="ECO:0000313" key="3">
    <source>
        <dbReference type="Proteomes" id="UP000054032"/>
    </source>
</evidence>
<dbReference type="Gene3D" id="3.40.50.150">
    <property type="entry name" value="Vaccinia Virus protein VP39"/>
    <property type="match status" value="1"/>
</dbReference>
<dbReference type="Proteomes" id="UP000054032">
    <property type="component" value="Unassembled WGS sequence"/>
</dbReference>
<feature type="domain" description="Methyltransferase type 11" evidence="1">
    <location>
        <begin position="49"/>
        <end position="152"/>
    </location>
</feature>
<evidence type="ECO:0000259" key="1">
    <source>
        <dbReference type="Pfam" id="PF08241"/>
    </source>
</evidence>
<proteinExistence type="predicted"/>
<dbReference type="InterPro" id="IPR013216">
    <property type="entry name" value="Methyltransf_11"/>
</dbReference>
<dbReference type="OrthoDB" id="2013972at2759"/>
<dbReference type="eggNOG" id="ENOG502S9N5">
    <property type="taxonomic scope" value="Eukaryota"/>
</dbReference>
<dbReference type="HOGENOM" id="CLU_065416_2_1_1"/>
<dbReference type="EMBL" id="KI964205">
    <property type="protein sequence ID" value="EUC40036.1"/>
    <property type="molecule type" value="Genomic_DNA"/>
</dbReference>
<gene>
    <name evidence="2" type="ORF">COCMIDRAFT_9998</name>
</gene>
<reference evidence="2 3" key="1">
    <citation type="journal article" date="2013" name="PLoS Genet.">
        <title>Comparative genome structure, secondary metabolite, and effector coding capacity across Cochliobolus pathogens.</title>
        <authorList>
            <person name="Condon B.J."/>
            <person name="Leng Y."/>
            <person name="Wu D."/>
            <person name="Bushley K.E."/>
            <person name="Ohm R.A."/>
            <person name="Otillar R."/>
            <person name="Martin J."/>
            <person name="Schackwitz W."/>
            <person name="Grimwood J."/>
            <person name="MohdZainudin N."/>
            <person name="Xue C."/>
            <person name="Wang R."/>
            <person name="Manning V.A."/>
            <person name="Dhillon B."/>
            <person name="Tu Z.J."/>
            <person name="Steffenson B.J."/>
            <person name="Salamov A."/>
            <person name="Sun H."/>
            <person name="Lowry S."/>
            <person name="LaButti K."/>
            <person name="Han J."/>
            <person name="Copeland A."/>
            <person name="Lindquist E."/>
            <person name="Barry K."/>
            <person name="Schmutz J."/>
            <person name="Baker S.E."/>
            <person name="Ciuffetti L.M."/>
            <person name="Grigoriev I.V."/>
            <person name="Zhong S."/>
            <person name="Turgeon B.G."/>
        </authorList>
    </citation>
    <scope>NUCLEOTIDE SEQUENCE [LARGE SCALE GENOMIC DNA]</scope>
    <source>
        <strain evidence="2 3">ATCC 44560</strain>
    </source>
</reference>
<dbReference type="InterPro" id="IPR029063">
    <property type="entry name" value="SAM-dependent_MTases_sf"/>
</dbReference>
<dbReference type="Pfam" id="PF08241">
    <property type="entry name" value="Methyltransf_11"/>
    <property type="match status" value="1"/>
</dbReference>
<sequence length="289" mass="31588">MTSSEPSMNTLYSSFASKYEISSGGCTRQLATHLLSLLPPLSNQSHIHDNACGPGILAQELLFQNPSLHPAITCTDSSPQMISLARQTVPTIITPSGAANLSFHILPGDALGPLPSNSFTHSITNMGIFFFADPLRGAAEIHRTLTPTGTAIVTTWKAAGYMPILHRAQKAVRPQDPLFEWPIAKEWYEAEHLREILRKAGFGSVEMSEVTVHFAGRSLEETCGFLVDMWRQVGPKWTEDEYAEFGKQLIVEGSKEAVTTKRAVNGKKDAEIMEVVGFPMVAHVAVAKK</sequence>
<organism evidence="2 3">
    <name type="scientific">Bipolaris oryzae ATCC 44560</name>
    <dbReference type="NCBI Taxonomy" id="930090"/>
    <lineage>
        <taxon>Eukaryota</taxon>
        <taxon>Fungi</taxon>
        <taxon>Dikarya</taxon>
        <taxon>Ascomycota</taxon>
        <taxon>Pezizomycotina</taxon>
        <taxon>Dothideomycetes</taxon>
        <taxon>Pleosporomycetidae</taxon>
        <taxon>Pleosporales</taxon>
        <taxon>Pleosporineae</taxon>
        <taxon>Pleosporaceae</taxon>
        <taxon>Bipolaris</taxon>
    </lineage>
</organism>
<accession>W6Z8L7</accession>
<dbReference type="CDD" id="cd02440">
    <property type="entry name" value="AdoMet_MTases"/>
    <property type="match status" value="1"/>
</dbReference>